<dbReference type="InterPro" id="IPR058913">
    <property type="entry name" value="Integrase_dom_put"/>
</dbReference>
<reference evidence="3" key="1">
    <citation type="submission" date="2020-05" db="EMBL/GenBank/DDBJ databases">
        <title>Mycena genomes resolve the evolution of fungal bioluminescence.</title>
        <authorList>
            <person name="Tsai I.J."/>
        </authorList>
    </citation>
    <scope>NUCLEOTIDE SEQUENCE</scope>
    <source>
        <strain evidence="3">110903Hualien_Pintung</strain>
    </source>
</reference>
<dbReference type="EMBL" id="JACAZE010000004">
    <property type="protein sequence ID" value="KAF7318562.1"/>
    <property type="molecule type" value="Genomic_DNA"/>
</dbReference>
<dbReference type="GO" id="GO:0003723">
    <property type="term" value="F:RNA binding"/>
    <property type="evidence" value="ECO:0007669"/>
    <property type="project" value="UniProtKB-KW"/>
</dbReference>
<dbReference type="InterPro" id="IPR001584">
    <property type="entry name" value="Integrase_cat-core"/>
</dbReference>
<comment type="caution">
    <text evidence="3">The sequence shown here is derived from an EMBL/GenBank/DDBJ whole genome shotgun (WGS) entry which is preliminary data.</text>
</comment>
<feature type="domain" description="Integrase catalytic" evidence="2">
    <location>
        <begin position="244"/>
        <end position="425"/>
    </location>
</feature>
<evidence type="ECO:0000259" key="2">
    <source>
        <dbReference type="PROSITE" id="PS50994"/>
    </source>
</evidence>
<dbReference type="PANTHER" id="PTHR46791:SF5">
    <property type="entry name" value="CLR5 DOMAIN-CONTAINING PROTEIN-RELATED"/>
    <property type="match status" value="1"/>
</dbReference>
<dbReference type="OrthoDB" id="3353107at2759"/>
<dbReference type="GO" id="GO:0005634">
    <property type="term" value="C:nucleus"/>
    <property type="evidence" value="ECO:0007669"/>
    <property type="project" value="UniProtKB-ARBA"/>
</dbReference>
<dbReference type="InterPro" id="IPR036397">
    <property type="entry name" value="RNaseH_sf"/>
</dbReference>
<dbReference type="SUPFAM" id="SSF53098">
    <property type="entry name" value="Ribonuclease H-like"/>
    <property type="match status" value="1"/>
</dbReference>
<dbReference type="PANTHER" id="PTHR46791">
    <property type="entry name" value="EXPRESSED PROTEIN"/>
    <property type="match status" value="1"/>
</dbReference>
<gene>
    <name evidence="3" type="ORF">HMN09_00366500</name>
</gene>
<dbReference type="InterPro" id="IPR012337">
    <property type="entry name" value="RNaseH-like_sf"/>
</dbReference>
<keyword evidence="1" id="KW-0694">RNA-binding</keyword>
<evidence type="ECO:0000256" key="1">
    <source>
        <dbReference type="ARBA" id="ARBA00022884"/>
    </source>
</evidence>
<keyword evidence="4" id="KW-1185">Reference proteome</keyword>
<dbReference type="Gene3D" id="3.30.420.10">
    <property type="entry name" value="Ribonuclease H-like superfamily/Ribonuclease H"/>
    <property type="match status" value="1"/>
</dbReference>
<proteinExistence type="predicted"/>
<dbReference type="Proteomes" id="UP000613580">
    <property type="component" value="Unassembled WGS sequence"/>
</dbReference>
<dbReference type="PROSITE" id="PS50994">
    <property type="entry name" value="INTEGRASE"/>
    <property type="match status" value="1"/>
</dbReference>
<dbReference type="GO" id="GO:0015074">
    <property type="term" value="P:DNA integration"/>
    <property type="evidence" value="ECO:0007669"/>
    <property type="project" value="InterPro"/>
</dbReference>
<dbReference type="Pfam" id="PF24764">
    <property type="entry name" value="rva_4"/>
    <property type="match status" value="1"/>
</dbReference>
<sequence>MSRPDAFPPLPETDPETDADWSEQITNAYEDVRSAFDRAATVLGQDGPDPLRLQYHSDHILRQTVPILEALADEIGQDAWLYTAANALGGLVYDLEKAMVIAKKRERSNLHFFIPVQNQPSGQRGRPRKIIDRDWLADAVSSHRNISLKTISKHLKIDPKTLRASLRSHGLDRRFSELTDEDLDTLTREFKQDKPSSGLRYLIGHLRRRGIKVQRERVRQSLRRVDGLGLAMRSRRTIARPPYVSPRPNAKWHMDGHHKLIQYGIVIHGFIDGYDRVCTGLHASPNNKSTTVLEVFLNAIRQHGIPSRVRGDRGGENVKVSVWMIKHHGPGRGSFSWGLSTHNTPIERFWVEVGSQVVRPWRAFLSRLEREHQLNADNPHHLWLLHELFIDQINADLKQFQAEWNAHPMGNRGEISPEDARFLGQTSLGLYADDVRRIHPDVLQRYRNLQGEALDDAIAQDQEPEIRHDGVEAPRAEDPFDSDEAQRIFHNASRQVASSQIIPSGYGVTPNEWENGVYSEIEGLKVGKRVVQIRLPREVWLPRAVQWAQALDVILHMEGAGI</sequence>
<evidence type="ECO:0000313" key="4">
    <source>
        <dbReference type="Proteomes" id="UP000613580"/>
    </source>
</evidence>
<dbReference type="AlphaFoldDB" id="A0A8H6TKW3"/>
<evidence type="ECO:0000313" key="3">
    <source>
        <dbReference type="EMBL" id="KAF7318562.1"/>
    </source>
</evidence>
<organism evidence="3 4">
    <name type="scientific">Mycena chlorophos</name>
    <name type="common">Agaric fungus</name>
    <name type="synonym">Agaricus chlorophos</name>
    <dbReference type="NCBI Taxonomy" id="658473"/>
    <lineage>
        <taxon>Eukaryota</taxon>
        <taxon>Fungi</taxon>
        <taxon>Dikarya</taxon>
        <taxon>Basidiomycota</taxon>
        <taxon>Agaricomycotina</taxon>
        <taxon>Agaricomycetes</taxon>
        <taxon>Agaricomycetidae</taxon>
        <taxon>Agaricales</taxon>
        <taxon>Marasmiineae</taxon>
        <taxon>Mycenaceae</taxon>
        <taxon>Mycena</taxon>
    </lineage>
</organism>
<accession>A0A8H6TKW3</accession>
<name>A0A8H6TKW3_MYCCL</name>
<protein>
    <submittedName>
        <fullName evidence="3">Integrase catalytic domain-containing protein</fullName>
    </submittedName>
</protein>